<sequence length="518" mass="56697">MRRSESREKTGSGFRRSLLASLTALAVITTPSVVFAEDDNSGFSGNRLWTNQLQDYALKSLHNEDAMSMAAIPLNGPGINQYINADALMSPGSIMKLVTTFAALEVLGPNHHWDTDFLTDGVMVGDTLKGNLYVRFGGDPKLTIERLWTTLGELRSMGITRIEGDLILDGSYFQVDGGFPAFEDNGDNPHAPFLVEPSAYLTNLNLMHFQVRADERGTQAWSTPSLGEVVIDNRVVATAEGPCPSRRNFEWEPIIHEDHRVTVRVIGELPQGCRTTTYLSLLSHDQYSASLIRSLLADLGVVVSGGDLNGVTPEDARLVMKTTSPDLVTMVRDINKWSSNVMARQLLLTIGAENRQEDESDDRVAGIRVIYDWLENKGINTAGMVIDNGAGLTRHGRITARQGAQILEHAWNSAYSADLMASMPIIAMDGTMARRLRNTGMDGEGRIKTGYLENVRSIAGFTRDSNNTTWAVVGMVNNDPAWNGQAVLDRILYSLHFRPPTGTAISHAASGTSETSIQ</sequence>
<keyword evidence="4" id="KW-0645">Protease</keyword>
<dbReference type="PANTHER" id="PTHR30023">
    <property type="entry name" value="D-ALANYL-D-ALANINE CARBOXYPEPTIDASE"/>
    <property type="match status" value="1"/>
</dbReference>
<dbReference type="GO" id="GO:0009002">
    <property type="term" value="F:serine-type D-Ala-D-Ala carboxypeptidase activity"/>
    <property type="evidence" value="ECO:0007669"/>
    <property type="project" value="UniProtKB-EC"/>
</dbReference>
<evidence type="ECO:0000313" key="5">
    <source>
        <dbReference type="Proteomes" id="UP000683442"/>
    </source>
</evidence>
<dbReference type="InterPro" id="IPR000667">
    <property type="entry name" value="Peptidase_S13"/>
</dbReference>
<accession>A0ABX8ILE4</accession>
<dbReference type="Gene3D" id="3.40.710.10">
    <property type="entry name" value="DD-peptidase/beta-lactamase superfamily"/>
    <property type="match status" value="1"/>
</dbReference>
<organism evidence="4 5">
    <name type="scientific">Marinobacter adhaerens</name>
    <dbReference type="NCBI Taxonomy" id="1033846"/>
    <lineage>
        <taxon>Bacteria</taxon>
        <taxon>Pseudomonadati</taxon>
        <taxon>Pseudomonadota</taxon>
        <taxon>Gammaproteobacteria</taxon>
        <taxon>Pseudomonadales</taxon>
        <taxon>Marinobacteraceae</taxon>
        <taxon>Marinobacter</taxon>
    </lineage>
</organism>
<gene>
    <name evidence="4" type="primary">dacB</name>
    <name evidence="4" type="ORF">KQ249_08285</name>
</gene>
<feature type="chain" id="PRO_5045069348" evidence="3">
    <location>
        <begin position="37"/>
        <end position="518"/>
    </location>
</feature>
<reference evidence="4 5" key="1">
    <citation type="submission" date="2021-06" db="EMBL/GenBank/DDBJ databases">
        <title>Microbial metabolic specificity influences pelagic lipid remineralization.</title>
        <authorList>
            <person name="Behrendt L."/>
            <person name="Hunter J.E."/>
            <person name="Alcolombri U."/>
            <person name="Smriga S."/>
            <person name="Mincer T."/>
            <person name="Lowenstein D.P."/>
            <person name="Peaudecerf F.J."/>
            <person name="Fernandez V.I."/>
            <person name="Fredricks H."/>
            <person name="Almblad H."/>
            <person name="Harrison J.J."/>
            <person name="Stocker R."/>
            <person name="Van Mooy B.A.S."/>
        </authorList>
    </citation>
    <scope>NUCLEOTIDE SEQUENCE [LARGE SCALE GENOMIC DNA]</scope>
    <source>
        <strain evidence="4 5">HP15-B</strain>
    </source>
</reference>
<dbReference type="Pfam" id="PF02113">
    <property type="entry name" value="Peptidase_S13"/>
    <property type="match status" value="1"/>
</dbReference>
<dbReference type="EMBL" id="CP076686">
    <property type="protein sequence ID" value="QWV14570.1"/>
    <property type="molecule type" value="Genomic_DNA"/>
</dbReference>
<evidence type="ECO:0000256" key="2">
    <source>
        <dbReference type="ARBA" id="ARBA00022801"/>
    </source>
</evidence>
<keyword evidence="2 4" id="KW-0378">Hydrolase</keyword>
<name>A0ABX8ILE4_9GAMM</name>
<evidence type="ECO:0000256" key="3">
    <source>
        <dbReference type="SAM" id="SignalP"/>
    </source>
</evidence>
<keyword evidence="5" id="KW-1185">Reference proteome</keyword>
<dbReference type="PRINTS" id="PR00922">
    <property type="entry name" value="DADACBPTASE3"/>
</dbReference>
<protein>
    <submittedName>
        <fullName evidence="4">D-alanyl-D-alanine carboxypeptidase/D-alanyl-D-alanine-endopeptidase</fullName>
        <ecNumber evidence="4">3.4.16.4</ecNumber>
    </submittedName>
</protein>
<keyword evidence="3" id="KW-0732">Signal</keyword>
<dbReference type="InterPro" id="IPR012338">
    <property type="entry name" value="Beta-lactam/transpept-like"/>
</dbReference>
<dbReference type="GeneID" id="78559434"/>
<dbReference type="NCBIfam" id="TIGR00666">
    <property type="entry name" value="PBP4"/>
    <property type="match status" value="1"/>
</dbReference>
<keyword evidence="4" id="KW-0121">Carboxypeptidase</keyword>
<feature type="signal peptide" evidence="3">
    <location>
        <begin position="1"/>
        <end position="36"/>
    </location>
</feature>
<dbReference type="Proteomes" id="UP000683442">
    <property type="component" value="Chromosome"/>
</dbReference>
<proteinExistence type="inferred from homology"/>
<dbReference type="Gene3D" id="3.50.80.20">
    <property type="entry name" value="D-Ala-D-Ala carboxypeptidase C, peptidase S13"/>
    <property type="match status" value="1"/>
</dbReference>
<evidence type="ECO:0000256" key="1">
    <source>
        <dbReference type="ARBA" id="ARBA00006096"/>
    </source>
</evidence>
<comment type="similarity">
    <text evidence="1">Belongs to the peptidase S13 family.</text>
</comment>
<dbReference type="SUPFAM" id="SSF56601">
    <property type="entry name" value="beta-lactamase/transpeptidase-like"/>
    <property type="match status" value="1"/>
</dbReference>
<dbReference type="EC" id="3.4.16.4" evidence="4"/>
<dbReference type="RefSeq" id="WP_169702132.1">
    <property type="nucleotide sequence ID" value="NZ_CP076686.1"/>
</dbReference>
<dbReference type="PANTHER" id="PTHR30023:SF0">
    <property type="entry name" value="PENICILLIN-SENSITIVE CARBOXYPEPTIDASE A"/>
    <property type="match status" value="1"/>
</dbReference>
<evidence type="ECO:0000313" key="4">
    <source>
        <dbReference type="EMBL" id="QWV14570.1"/>
    </source>
</evidence>